<evidence type="ECO:0000256" key="2">
    <source>
        <dbReference type="ARBA" id="ARBA00022448"/>
    </source>
</evidence>
<dbReference type="AlphaFoldDB" id="X2LC61"/>
<evidence type="ECO:0000256" key="6">
    <source>
        <dbReference type="ARBA" id="ARBA00023136"/>
    </source>
</evidence>
<feature type="transmembrane region" description="Helical" evidence="7">
    <location>
        <begin position="45"/>
        <end position="63"/>
    </location>
</feature>
<dbReference type="PIRSF" id="PIRSF006603">
    <property type="entry name" value="DinF"/>
    <property type="match status" value="1"/>
</dbReference>
<dbReference type="GO" id="GO:0042910">
    <property type="term" value="F:xenobiotic transmembrane transporter activity"/>
    <property type="evidence" value="ECO:0007669"/>
    <property type="project" value="InterPro"/>
</dbReference>
<feature type="transmembrane region" description="Helical" evidence="7">
    <location>
        <begin position="339"/>
        <end position="361"/>
    </location>
</feature>
<evidence type="ECO:0000256" key="7">
    <source>
        <dbReference type="SAM" id="Phobius"/>
    </source>
</evidence>
<comment type="subcellular location">
    <subcellularLocation>
        <location evidence="1">Cell membrane</location>
        <topology evidence="1">Multi-pass membrane protein</topology>
    </subcellularLocation>
</comment>
<evidence type="ECO:0000256" key="4">
    <source>
        <dbReference type="ARBA" id="ARBA00022692"/>
    </source>
</evidence>
<dbReference type="PANTHER" id="PTHR43549">
    <property type="entry name" value="MULTIDRUG RESISTANCE PROTEIN YPNP-RELATED"/>
    <property type="match status" value="1"/>
</dbReference>
<evidence type="ECO:0000256" key="1">
    <source>
        <dbReference type="ARBA" id="ARBA00004651"/>
    </source>
</evidence>
<feature type="transmembrane region" description="Helical" evidence="7">
    <location>
        <begin position="408"/>
        <end position="432"/>
    </location>
</feature>
<feature type="transmembrane region" description="Helical" evidence="7">
    <location>
        <begin position="306"/>
        <end position="327"/>
    </location>
</feature>
<feature type="transmembrane region" description="Helical" evidence="7">
    <location>
        <begin position="185"/>
        <end position="209"/>
    </location>
</feature>
<dbReference type="EMBL" id="KF796600">
    <property type="protein sequence ID" value="AHN97807.1"/>
    <property type="molecule type" value="Genomic_DNA"/>
</dbReference>
<dbReference type="InterPro" id="IPR052031">
    <property type="entry name" value="Membrane_Transporter-Flippase"/>
</dbReference>
<reference evidence="8" key="1">
    <citation type="submission" date="2013-10" db="EMBL/GenBank/DDBJ databases">
        <title>Functional metagenomics reveals novel beta-galactosidases not predictable from gene sequences.</title>
        <authorList>
            <person name="Cheng J."/>
            <person name="Engel K."/>
            <person name="Romantsov T."/>
            <person name="Neufeld J.D."/>
            <person name="Rose D.R."/>
            <person name="Charles T.C."/>
        </authorList>
    </citation>
    <scope>NUCLEOTIDE SEQUENCE</scope>
</reference>
<name>X2LC61_9BACT</name>
<feature type="transmembrane region" description="Helical" evidence="7">
    <location>
        <begin position="69"/>
        <end position="102"/>
    </location>
</feature>
<feature type="transmembrane region" description="Helical" evidence="7">
    <location>
        <begin position="114"/>
        <end position="136"/>
    </location>
</feature>
<proteinExistence type="predicted"/>
<dbReference type="Pfam" id="PF01554">
    <property type="entry name" value="MatE"/>
    <property type="match status" value="2"/>
</dbReference>
<accession>X2LC61</accession>
<protein>
    <submittedName>
        <fullName evidence="8">Multidrug transporter</fullName>
    </submittedName>
</protein>
<keyword evidence="6 7" id="KW-0472">Membrane</keyword>
<feature type="transmembrane region" description="Helical" evidence="7">
    <location>
        <begin position="156"/>
        <end position="178"/>
    </location>
</feature>
<keyword evidence="4 7" id="KW-0812">Transmembrane</keyword>
<keyword evidence="3" id="KW-1003">Cell membrane</keyword>
<organism evidence="8">
    <name type="scientific">uncultured bacterium lac84</name>
    <dbReference type="NCBI Taxonomy" id="1447248"/>
    <lineage>
        <taxon>Bacteria</taxon>
        <taxon>environmental samples</taxon>
    </lineage>
</organism>
<keyword evidence="2" id="KW-0813">Transport</keyword>
<sequence>MDALSPKTGHDNPPAAPMPAINPLTLRLLQAPIVPLIFKLAWPNMMIMVAQAGAALVDTWWLAKLGNDALAGMVLVFPFVLLVGTVSGGSIGAGISAAVARALGARQQAEAEAVLIHGLIINVVIGGLYAAVILLFGRAIYQATGGRGSELEAALIYSNVLFAGNTVFWIMNALMSVIRGTGNMWVPALVSCGGIVVMLPLSPCLIFGLGPFPQLGIAGSAVSLLVTYVLGTIILAWYILSGRCVVKFHWTALRRRTFVAILSIGAAGTLVSLLINLTASVNNALVSLLGGAGAVAGYGTSARLEFLLIPLAFGLGGPLVAMVGTNIGAGNRQRARKIVLIGGAVAFAVTEAIGVAAALFPEAWLELFTKDATAIKVGSDYLRIVGPTFGFFGLGIGMYFALLGANLLFWPIVGAVLRGVIVICGGAIAVLYFSSLHAMFVVLALALFVSGTFPMLAVRRKNWA</sequence>
<keyword evidence="5 7" id="KW-1133">Transmembrane helix</keyword>
<dbReference type="GO" id="GO:0015297">
    <property type="term" value="F:antiporter activity"/>
    <property type="evidence" value="ECO:0007669"/>
    <property type="project" value="InterPro"/>
</dbReference>
<dbReference type="GO" id="GO:0005886">
    <property type="term" value="C:plasma membrane"/>
    <property type="evidence" value="ECO:0007669"/>
    <property type="project" value="UniProtKB-SubCell"/>
</dbReference>
<feature type="transmembrane region" description="Helical" evidence="7">
    <location>
        <begin position="381"/>
        <end position="401"/>
    </location>
</feature>
<evidence type="ECO:0000313" key="8">
    <source>
        <dbReference type="EMBL" id="AHN97807.1"/>
    </source>
</evidence>
<feature type="transmembrane region" description="Helical" evidence="7">
    <location>
        <begin position="215"/>
        <end position="238"/>
    </location>
</feature>
<evidence type="ECO:0000256" key="3">
    <source>
        <dbReference type="ARBA" id="ARBA00022475"/>
    </source>
</evidence>
<dbReference type="PANTHER" id="PTHR43549:SF3">
    <property type="entry name" value="MULTIDRUG RESISTANCE PROTEIN YPNP-RELATED"/>
    <property type="match status" value="1"/>
</dbReference>
<evidence type="ECO:0000256" key="5">
    <source>
        <dbReference type="ARBA" id="ARBA00022989"/>
    </source>
</evidence>
<dbReference type="InterPro" id="IPR048279">
    <property type="entry name" value="MdtK-like"/>
</dbReference>
<feature type="transmembrane region" description="Helical" evidence="7">
    <location>
        <begin position="258"/>
        <end position="279"/>
    </location>
</feature>
<feature type="transmembrane region" description="Helical" evidence="7">
    <location>
        <begin position="438"/>
        <end position="458"/>
    </location>
</feature>
<dbReference type="InterPro" id="IPR002528">
    <property type="entry name" value="MATE_fam"/>
</dbReference>